<organism evidence="2 3">
    <name type="scientific">Ancylostoma duodenale</name>
    <dbReference type="NCBI Taxonomy" id="51022"/>
    <lineage>
        <taxon>Eukaryota</taxon>
        <taxon>Metazoa</taxon>
        <taxon>Ecdysozoa</taxon>
        <taxon>Nematoda</taxon>
        <taxon>Chromadorea</taxon>
        <taxon>Rhabditida</taxon>
        <taxon>Rhabditina</taxon>
        <taxon>Rhabditomorpha</taxon>
        <taxon>Strongyloidea</taxon>
        <taxon>Ancylostomatidae</taxon>
        <taxon>Ancylostomatinae</taxon>
        <taxon>Ancylostoma</taxon>
    </lineage>
</organism>
<reference evidence="2 3" key="1">
    <citation type="submission" date="2013-12" db="EMBL/GenBank/DDBJ databases">
        <title>Draft genome of the parsitic nematode Ancylostoma duodenale.</title>
        <authorList>
            <person name="Mitreva M."/>
        </authorList>
    </citation>
    <scope>NUCLEOTIDE SEQUENCE [LARGE SCALE GENOMIC DNA]</scope>
    <source>
        <strain evidence="2 3">Zhejiang</strain>
    </source>
</reference>
<dbReference type="Gene3D" id="3.30.420.10">
    <property type="entry name" value="Ribonuclease H-like superfamily/Ribonuclease H"/>
    <property type="match status" value="1"/>
</dbReference>
<dbReference type="Proteomes" id="UP000054047">
    <property type="component" value="Unassembled WGS sequence"/>
</dbReference>
<evidence type="ECO:0000313" key="2">
    <source>
        <dbReference type="EMBL" id="KIH47072.1"/>
    </source>
</evidence>
<evidence type="ECO:0000313" key="3">
    <source>
        <dbReference type="Proteomes" id="UP000054047"/>
    </source>
</evidence>
<dbReference type="AlphaFoldDB" id="A0A0C2CB34"/>
<accession>A0A0C2CB34</accession>
<dbReference type="OrthoDB" id="7951431at2759"/>
<evidence type="ECO:0000256" key="1">
    <source>
        <dbReference type="SAM" id="MobiDB-lite"/>
    </source>
</evidence>
<feature type="region of interest" description="Disordered" evidence="1">
    <location>
        <begin position="66"/>
        <end position="100"/>
    </location>
</feature>
<name>A0A0C2CB34_9BILA</name>
<keyword evidence="3" id="KW-1185">Reference proteome</keyword>
<protein>
    <submittedName>
        <fullName evidence="2">Uncharacterized protein</fullName>
    </submittedName>
</protein>
<dbReference type="InterPro" id="IPR036397">
    <property type="entry name" value="RNaseH_sf"/>
</dbReference>
<sequence length="100" mass="11131">MLPCATDQDEKGHWILQQNGAFAHLAMCTQCWCLASPPDASEWPAKSPEPNALDFSIWTMLEQKTCQKKTRQRSGLEEVSGESPERNPARSRARRGGGIC</sequence>
<dbReference type="GO" id="GO:0003676">
    <property type="term" value="F:nucleic acid binding"/>
    <property type="evidence" value="ECO:0007669"/>
    <property type="project" value="InterPro"/>
</dbReference>
<dbReference type="EMBL" id="KN768127">
    <property type="protein sequence ID" value="KIH47072.1"/>
    <property type="molecule type" value="Genomic_DNA"/>
</dbReference>
<proteinExistence type="predicted"/>
<gene>
    <name evidence="2" type="ORF">ANCDUO_22872</name>
</gene>
<feature type="compositionally biased region" description="Basic residues" evidence="1">
    <location>
        <begin position="89"/>
        <end position="100"/>
    </location>
</feature>